<name>A0AAX3ENZ7_PAEUR</name>
<accession>A0AAX3ENZ7</accession>
<keyword evidence="3" id="KW-0663">Pyridoxal phosphate</keyword>
<dbReference type="InterPro" id="IPR015421">
    <property type="entry name" value="PyrdxlP-dep_Trfase_major"/>
</dbReference>
<dbReference type="PANTHER" id="PTHR48097">
    <property type="entry name" value="L-THREONINE ALDOLASE-RELATED"/>
    <property type="match status" value="1"/>
</dbReference>
<proteinExistence type="inferred from homology"/>
<dbReference type="GO" id="GO:0006567">
    <property type="term" value="P:L-threonine catabolic process"/>
    <property type="evidence" value="ECO:0007669"/>
    <property type="project" value="TreeGrafter"/>
</dbReference>
<evidence type="ECO:0000259" key="6">
    <source>
        <dbReference type="Pfam" id="PF01212"/>
    </source>
</evidence>
<evidence type="ECO:0000313" key="8">
    <source>
        <dbReference type="Proteomes" id="UP001163293"/>
    </source>
</evidence>
<gene>
    <name evidence="7" type="ORF">NL394_09880</name>
</gene>
<evidence type="ECO:0000313" key="7">
    <source>
        <dbReference type="EMBL" id="UYV99481.1"/>
    </source>
</evidence>
<evidence type="ECO:0000256" key="3">
    <source>
        <dbReference type="ARBA" id="ARBA00022898"/>
    </source>
</evidence>
<dbReference type="GO" id="GO:0005829">
    <property type="term" value="C:cytosol"/>
    <property type="evidence" value="ECO:0007669"/>
    <property type="project" value="TreeGrafter"/>
</dbReference>
<evidence type="ECO:0000256" key="1">
    <source>
        <dbReference type="ARBA" id="ARBA00001933"/>
    </source>
</evidence>
<protein>
    <submittedName>
        <fullName evidence="7">Threonine aldolase family protein</fullName>
    </submittedName>
</protein>
<organism evidence="7 8">
    <name type="scientific">Paenarthrobacter ureafaciens</name>
    <dbReference type="NCBI Taxonomy" id="37931"/>
    <lineage>
        <taxon>Bacteria</taxon>
        <taxon>Bacillati</taxon>
        <taxon>Actinomycetota</taxon>
        <taxon>Actinomycetes</taxon>
        <taxon>Micrococcales</taxon>
        <taxon>Micrococcaceae</taxon>
        <taxon>Paenarthrobacter</taxon>
    </lineage>
</organism>
<dbReference type="FunFam" id="3.90.1150.10:FF:000041">
    <property type="entry name" value="Low-specificity L-threonine aldolase"/>
    <property type="match status" value="1"/>
</dbReference>
<dbReference type="InterPro" id="IPR015422">
    <property type="entry name" value="PyrdxlP-dep_Trfase_small"/>
</dbReference>
<feature type="modified residue" description="N6-(pyridoxal phosphate)lysine" evidence="5">
    <location>
        <position position="209"/>
    </location>
</feature>
<reference evidence="7" key="1">
    <citation type="submission" date="2022-07" db="EMBL/GenBank/DDBJ databases">
        <authorList>
            <person name="Wu T."/>
        </authorList>
    </citation>
    <scope>NUCLEOTIDE SEQUENCE</scope>
    <source>
        <strain evidence="7">SD-1</strain>
    </source>
</reference>
<dbReference type="FunFam" id="3.40.640.10:FF:000030">
    <property type="entry name" value="Low-specificity L-threonine aldolase"/>
    <property type="match status" value="1"/>
</dbReference>
<dbReference type="AlphaFoldDB" id="A0AAX3ENZ7"/>
<dbReference type="Gene3D" id="3.40.640.10">
    <property type="entry name" value="Type I PLP-dependent aspartate aminotransferase-like (Major domain)"/>
    <property type="match status" value="1"/>
</dbReference>
<dbReference type="Gene3D" id="3.90.1150.10">
    <property type="entry name" value="Aspartate Aminotransferase, domain 1"/>
    <property type="match status" value="1"/>
</dbReference>
<feature type="domain" description="Aromatic amino acid beta-eliminating lyase/threonine aldolase" evidence="6">
    <location>
        <begin position="13"/>
        <end position="295"/>
    </location>
</feature>
<dbReference type="InterPro" id="IPR015424">
    <property type="entry name" value="PyrdxlP-dep_Trfase"/>
</dbReference>
<dbReference type="RefSeq" id="WP_069696480.1">
    <property type="nucleotide sequence ID" value="NZ_CP043010.1"/>
</dbReference>
<evidence type="ECO:0000256" key="5">
    <source>
        <dbReference type="PIRSR" id="PIRSR017617-1"/>
    </source>
</evidence>
<dbReference type="Pfam" id="PF01212">
    <property type="entry name" value="Beta_elim_lyase"/>
    <property type="match status" value="1"/>
</dbReference>
<dbReference type="Proteomes" id="UP001163293">
    <property type="component" value="Chromosome"/>
</dbReference>
<sequence length="366" mass="38948">MIPVGSPYPIRIDLFSDTITRPSGAMRQAMAHAEVGDEQKGEDPSTNELVALARELLGKEEAVFLPSGTMCNQISYALHCRPGDAILVDDNAHSLRHEETGAPALAGALFRPIKADRGVFSADQLTAALGPEGRSMARNAVLSIEQPSNLGGGTCWSLEGITSVTAVARAHQIKTHMDGARLLNAVVATGVSARDFCAPFDSVWLDLSKGLGAPLGAVLAGDADFISEAWRLKQRWGGSMRQSGIVAAAGTFALRNNVDRLADDHANARLLAELLAGHRNISIDPTTVQTNIVLFDLVDCPVTAPVLVERLLRKCGVRMGAFGPSTIRAVTHLDVDTAGVRLAAEALCELLDETYSMHVSKKELLT</sequence>
<dbReference type="GO" id="GO:0006545">
    <property type="term" value="P:glycine biosynthetic process"/>
    <property type="evidence" value="ECO:0007669"/>
    <property type="project" value="TreeGrafter"/>
</dbReference>
<dbReference type="EMBL" id="CP101185">
    <property type="protein sequence ID" value="UYV99481.1"/>
    <property type="molecule type" value="Genomic_DNA"/>
</dbReference>
<evidence type="ECO:0000256" key="4">
    <source>
        <dbReference type="ARBA" id="ARBA00023239"/>
    </source>
</evidence>
<keyword evidence="8" id="KW-1185">Reference proteome</keyword>
<comment type="similarity">
    <text evidence="2">Belongs to the threonine aldolase family.</text>
</comment>
<keyword evidence="4" id="KW-0456">Lyase</keyword>
<comment type="cofactor">
    <cofactor evidence="1">
        <name>pyridoxal 5'-phosphate</name>
        <dbReference type="ChEBI" id="CHEBI:597326"/>
    </cofactor>
</comment>
<dbReference type="InterPro" id="IPR023603">
    <property type="entry name" value="Low_specificity_L-TA-like"/>
</dbReference>
<dbReference type="PANTHER" id="PTHR48097:SF9">
    <property type="entry name" value="L-THREONINE ALDOLASE"/>
    <property type="match status" value="1"/>
</dbReference>
<dbReference type="PIRSF" id="PIRSF017617">
    <property type="entry name" value="Thr_aldolase"/>
    <property type="match status" value="1"/>
</dbReference>
<dbReference type="SUPFAM" id="SSF53383">
    <property type="entry name" value="PLP-dependent transferases"/>
    <property type="match status" value="1"/>
</dbReference>
<dbReference type="NCBIfam" id="NF041359">
    <property type="entry name" value="GntG_guanitoxin"/>
    <property type="match status" value="1"/>
</dbReference>
<evidence type="ECO:0000256" key="2">
    <source>
        <dbReference type="ARBA" id="ARBA00006966"/>
    </source>
</evidence>
<dbReference type="GO" id="GO:0008732">
    <property type="term" value="F:L-allo-threonine aldolase activity"/>
    <property type="evidence" value="ECO:0007669"/>
    <property type="project" value="TreeGrafter"/>
</dbReference>
<dbReference type="InterPro" id="IPR001597">
    <property type="entry name" value="ArAA_b-elim_lyase/Thr_aldolase"/>
</dbReference>